<keyword evidence="2" id="KW-0539">Nucleus</keyword>
<feature type="non-terminal residue" evidence="6">
    <location>
        <position position="1192"/>
    </location>
</feature>
<evidence type="ECO:0000256" key="1">
    <source>
        <dbReference type="ARBA" id="ARBA00004123"/>
    </source>
</evidence>
<organism evidence="6 7">
    <name type="scientific">Fragariocoptes setiger</name>
    <dbReference type="NCBI Taxonomy" id="1670756"/>
    <lineage>
        <taxon>Eukaryota</taxon>
        <taxon>Metazoa</taxon>
        <taxon>Ecdysozoa</taxon>
        <taxon>Arthropoda</taxon>
        <taxon>Chelicerata</taxon>
        <taxon>Arachnida</taxon>
        <taxon>Acari</taxon>
        <taxon>Acariformes</taxon>
        <taxon>Trombidiformes</taxon>
        <taxon>Prostigmata</taxon>
        <taxon>Eupodina</taxon>
        <taxon>Eriophyoidea</taxon>
        <taxon>Phytoptidae</taxon>
        <taxon>Fragariocoptes</taxon>
    </lineage>
</organism>
<accession>A0ABQ7S842</accession>
<proteinExistence type="predicted"/>
<comment type="caution">
    <text evidence="6">The sequence shown here is derived from an EMBL/GenBank/DDBJ whole genome shotgun (WGS) entry which is preliminary data.</text>
</comment>
<evidence type="ECO:0000256" key="2">
    <source>
        <dbReference type="ARBA" id="ARBA00023242"/>
    </source>
</evidence>
<protein>
    <submittedName>
        <fullName evidence="6">Splicing factor 3B subunit 3</fullName>
    </submittedName>
</protein>
<dbReference type="EMBL" id="JAIFTH010000426">
    <property type="protein sequence ID" value="KAG9509541.1"/>
    <property type="molecule type" value="Genomic_DNA"/>
</dbReference>
<dbReference type="InterPro" id="IPR018846">
    <property type="entry name" value="Beta-prop_RSE1/DDB1/CPSF1_1st"/>
</dbReference>
<reference evidence="6 7" key="1">
    <citation type="submission" date="2020-10" db="EMBL/GenBank/DDBJ databases">
        <authorList>
            <person name="Klimov P.B."/>
            <person name="Dyachkov S.M."/>
            <person name="Chetverikov P.E."/>
        </authorList>
    </citation>
    <scope>NUCLEOTIDE SEQUENCE [LARGE SCALE GENOMIC DNA]</scope>
    <source>
        <strain evidence="6">BMOC 18-1129-001#AD2665</strain>
        <tissue evidence="6">Entire mites</tissue>
    </source>
</reference>
<dbReference type="PANTHER" id="PTHR10644">
    <property type="entry name" value="DNA REPAIR/RNA PROCESSING CPSF FAMILY"/>
    <property type="match status" value="1"/>
</dbReference>
<evidence type="ECO:0000313" key="6">
    <source>
        <dbReference type="EMBL" id="KAG9509541.1"/>
    </source>
</evidence>
<evidence type="ECO:0000259" key="4">
    <source>
        <dbReference type="Pfam" id="PF10433"/>
    </source>
</evidence>
<name>A0ABQ7S842_9ACAR</name>
<comment type="subcellular location">
    <subcellularLocation>
        <location evidence="1">Nucleus</location>
    </subcellularLocation>
</comment>
<gene>
    <name evidence="6" type="primary">SF3B3</name>
    <name evidence="6" type="ORF">GZH46_01935</name>
</gene>
<dbReference type="Proteomes" id="UP000825002">
    <property type="component" value="Unassembled WGS sequence"/>
</dbReference>
<feature type="domain" description="RSE1/DDB1/CPSF1 second beta-propeller" evidence="5">
    <location>
        <begin position="465"/>
        <end position="789"/>
    </location>
</feature>
<sequence length="1192" mass="132090">MHLYNITLRSATAITHAILGEFSGRKGPNNRRQYEIVISKGRLIELIRPDVQTGELFSVLSVDIFGTIRSMSTFRLAGGSKDYIVIGSDSGRLTILEYSPTKNIFEIVYNETYGRSGTRRIVPGQYVACDPRGRAVMIGAVEKEKRVYILNRDTQARLTLSSPLDAHKANTIVYYIVGIDVAYENPMFACLELDYEEANEDLTGKAASETRQTLTFYELDLGLYHVVRKYSEPLEKNANMLIAVPGGDNGPSGILVCSENFITYKNFGEQKDITCPIPRRKGHSDNPDIGTLIVSSATHKIAKRGFFFLVQTDDGDVFKLDLETNSSQTIVTEMKLKYFDTIATSNSLCFLPGGFLFAAAEFGNHALYQVINLGDDADKEHSSKEYEAIRDLGDDVLDVDTKKFRFMPRTDLINLNFLDEIESLAPIMTSQVTNVANEDTPQIVTACGRGSRSSIRILRHGLRVTEAASIELEGNPTAVWAIKKRIDADHDGYIIVSFINATVVLGFVEVVQDGVVKEEVGPVDDSGFLTTKPTLGCGQIGDSDLVQIHPEGIRHIRSGLRVNEWRTPGKRQIVKCAVNQRQVAIALSNGEITYFEMDVTGQLSELNERKEMSTNVTCMALGQVPLGEQRFRFLAVGLADSTMRIISLDPGTGLSQVAIQALPSTPESVCLVEMGGNRELGTAEQLYLNIGLQNGVLFRTVLDQNTGEMSVTRTRYLGSRPVQLFNVTVQSNQALFAATDRSWLSYYHHSKFHLVPLKYERLEHVSCFSSNDVPEGIVAVTENTLRVLVLDQLGVVFNQQCFPLQATPRKFVVHPQSRNIITIEVDRLPVLSSEGSDRWRSLLRILDPLTGLSHQEVLFDSEECLTSLALSTFSKGFTSVIVGVAKGLKIKGRNHNDCYINSYRLAQDGNSLEFMHSTPVESVPQAMCTFQSLIAIGIGKTVRIYDMGQKKLLTKCENRQITNFVVSISAHGSRLMVADAQDGFTFMKYTRAGNSSLTVFADDVDQRFVVSAGVIDHSTVAAGDKFGNLSIIRLHHDVNDDVDDDPTGTRSLWDRGWLGGSSQKSESIVNFHVGDIITSIQKVSLAPGFLECIVYTTIMGAIGALIPLTNREDIDFFQKLESSMRTDHMPLCGRDHVKYRSFLFPVKNVIDGDLCDLYTSLDSSVQQRVANELDMATADICLLIDQVVERIL</sequence>
<dbReference type="InterPro" id="IPR050358">
    <property type="entry name" value="RSE1/DDB1/CFT1"/>
</dbReference>
<evidence type="ECO:0000259" key="5">
    <source>
        <dbReference type="Pfam" id="PF23726"/>
    </source>
</evidence>
<dbReference type="Gene3D" id="2.130.10.10">
    <property type="entry name" value="YVTN repeat-like/Quinoprotein amine dehydrogenase"/>
    <property type="match status" value="3"/>
</dbReference>
<dbReference type="Pfam" id="PF03178">
    <property type="entry name" value="CPSF_A"/>
    <property type="match status" value="1"/>
</dbReference>
<evidence type="ECO:0000259" key="3">
    <source>
        <dbReference type="Pfam" id="PF03178"/>
    </source>
</evidence>
<dbReference type="SUPFAM" id="SSF101898">
    <property type="entry name" value="NHL repeat"/>
    <property type="match status" value="1"/>
</dbReference>
<evidence type="ECO:0000313" key="7">
    <source>
        <dbReference type="Proteomes" id="UP000825002"/>
    </source>
</evidence>
<dbReference type="InterPro" id="IPR004871">
    <property type="entry name" value="RSE1/DDB1/CPSF1_C"/>
</dbReference>
<dbReference type="Pfam" id="PF23726">
    <property type="entry name" value="Beta-prop_RSE1_2nd"/>
    <property type="match status" value="1"/>
</dbReference>
<dbReference type="Pfam" id="PF10433">
    <property type="entry name" value="Beta-prop_RSE1_1st"/>
    <property type="match status" value="1"/>
</dbReference>
<keyword evidence="7" id="KW-1185">Reference proteome</keyword>
<dbReference type="SUPFAM" id="SSF50978">
    <property type="entry name" value="WD40 repeat-like"/>
    <property type="match status" value="1"/>
</dbReference>
<feature type="domain" description="RSE1/DDB1/CPSF1 first beta-propeller" evidence="4">
    <location>
        <begin position="13"/>
        <end position="374"/>
    </location>
</feature>
<dbReference type="InterPro" id="IPR015943">
    <property type="entry name" value="WD40/YVTN_repeat-like_dom_sf"/>
</dbReference>
<dbReference type="InterPro" id="IPR036322">
    <property type="entry name" value="WD40_repeat_dom_sf"/>
</dbReference>
<feature type="domain" description="RSE1/DDB1/CPSF1 C-terminal" evidence="3">
    <location>
        <begin position="841"/>
        <end position="1159"/>
    </location>
</feature>
<dbReference type="InterPro" id="IPR058543">
    <property type="entry name" value="Beta-prop_RSE1/DDB1/CPSF1_2nd"/>
</dbReference>